<evidence type="ECO:0000256" key="4">
    <source>
        <dbReference type="ARBA" id="ARBA00022729"/>
    </source>
</evidence>
<proteinExistence type="inferred from homology"/>
<keyword evidence="7" id="KW-0443">Lipid metabolism</keyword>
<dbReference type="PANTHER" id="PTHR45650:SF8">
    <property type="entry name" value="GDSL ESTERASE_LIPASE"/>
    <property type="match status" value="1"/>
</dbReference>
<keyword evidence="10" id="KW-1185">Reference proteome</keyword>
<gene>
    <name evidence="9" type="ORF">E3N88_20643</name>
</gene>
<dbReference type="Proteomes" id="UP000326396">
    <property type="component" value="Linkage Group LG19"/>
</dbReference>
<dbReference type="EMBL" id="SZYD01000011">
    <property type="protein sequence ID" value="KAD4888570.1"/>
    <property type="molecule type" value="Genomic_DNA"/>
</dbReference>
<dbReference type="InterPro" id="IPR001087">
    <property type="entry name" value="GDSL"/>
</dbReference>
<dbReference type="PANTHER" id="PTHR45650">
    <property type="entry name" value="GDSL-LIKE LIPASE/ACYLHYDROLASE-RELATED"/>
    <property type="match status" value="1"/>
</dbReference>
<organism evidence="9 10">
    <name type="scientific">Mikania micrantha</name>
    <name type="common">bitter vine</name>
    <dbReference type="NCBI Taxonomy" id="192012"/>
    <lineage>
        <taxon>Eukaryota</taxon>
        <taxon>Viridiplantae</taxon>
        <taxon>Streptophyta</taxon>
        <taxon>Embryophyta</taxon>
        <taxon>Tracheophyta</taxon>
        <taxon>Spermatophyta</taxon>
        <taxon>Magnoliopsida</taxon>
        <taxon>eudicotyledons</taxon>
        <taxon>Gunneridae</taxon>
        <taxon>Pentapetalae</taxon>
        <taxon>asterids</taxon>
        <taxon>campanulids</taxon>
        <taxon>Asterales</taxon>
        <taxon>Asteraceae</taxon>
        <taxon>Asteroideae</taxon>
        <taxon>Heliantheae alliance</taxon>
        <taxon>Eupatorieae</taxon>
        <taxon>Mikania</taxon>
    </lineage>
</organism>
<comment type="similarity">
    <text evidence="2">Belongs to the 'GDSL' lipolytic enzyme family.</text>
</comment>
<dbReference type="GO" id="GO:0016788">
    <property type="term" value="F:hydrolase activity, acting on ester bonds"/>
    <property type="evidence" value="ECO:0007669"/>
    <property type="project" value="InterPro"/>
</dbReference>
<evidence type="ECO:0000256" key="2">
    <source>
        <dbReference type="ARBA" id="ARBA00008668"/>
    </source>
</evidence>
<dbReference type="Pfam" id="PF00657">
    <property type="entry name" value="Lipase_GDSL"/>
    <property type="match status" value="1"/>
</dbReference>
<reference evidence="9 10" key="1">
    <citation type="submission" date="2019-05" db="EMBL/GenBank/DDBJ databases">
        <title>Mikania micrantha, genome provides insights into the molecular mechanism of rapid growth.</title>
        <authorList>
            <person name="Liu B."/>
        </authorList>
    </citation>
    <scope>NUCLEOTIDE SEQUENCE [LARGE SCALE GENOMIC DNA]</scope>
    <source>
        <strain evidence="9">NLD-2019</strain>
        <tissue evidence="9">Leaf</tissue>
    </source>
</reference>
<comment type="subcellular location">
    <subcellularLocation>
        <location evidence="1">Secreted</location>
    </subcellularLocation>
</comment>
<name>A0A5N6NJ98_9ASTR</name>
<dbReference type="Gene3D" id="3.40.50.1110">
    <property type="entry name" value="SGNH hydrolase"/>
    <property type="match status" value="1"/>
</dbReference>
<dbReference type="InterPro" id="IPR035669">
    <property type="entry name" value="SGNH_plant_lipase-like"/>
</dbReference>
<dbReference type="GO" id="GO:0005576">
    <property type="term" value="C:extracellular region"/>
    <property type="evidence" value="ECO:0007669"/>
    <property type="project" value="UniProtKB-SubCell"/>
</dbReference>
<keyword evidence="4 8" id="KW-0732">Signal</keyword>
<evidence type="ECO:0000313" key="10">
    <source>
        <dbReference type="Proteomes" id="UP000326396"/>
    </source>
</evidence>
<comment type="caution">
    <text evidence="9">The sequence shown here is derived from an EMBL/GenBank/DDBJ whole genome shotgun (WGS) entry which is preliminary data.</text>
</comment>
<evidence type="ECO:0000256" key="7">
    <source>
        <dbReference type="ARBA" id="ARBA00023098"/>
    </source>
</evidence>
<evidence type="ECO:0000256" key="5">
    <source>
        <dbReference type="ARBA" id="ARBA00022801"/>
    </source>
</evidence>
<accession>A0A5N6NJ98</accession>
<dbReference type="AlphaFoldDB" id="A0A5N6NJ98"/>
<evidence type="ECO:0000256" key="1">
    <source>
        <dbReference type="ARBA" id="ARBA00004613"/>
    </source>
</evidence>
<dbReference type="CDD" id="cd01837">
    <property type="entry name" value="SGNH_plant_lipase_like"/>
    <property type="match status" value="1"/>
</dbReference>
<keyword evidence="3" id="KW-0964">Secreted</keyword>
<keyword evidence="5" id="KW-0378">Hydrolase</keyword>
<evidence type="ECO:0000256" key="8">
    <source>
        <dbReference type="SAM" id="SignalP"/>
    </source>
</evidence>
<dbReference type="OrthoDB" id="1600564at2759"/>
<dbReference type="InterPro" id="IPR036514">
    <property type="entry name" value="SGNH_hydro_sf"/>
</dbReference>
<sequence length="589" mass="65045">MDRYRRGLLAVVVAACWWKGVEGQQQAPAIWVMGDSLVDSGNTNFLRSNARADYYPYGCDYYRGPSGRFCNARTFSDILGDWMGIPAPPPFSDSSTAGNRIMGGVNYASAAAGILDESGQHYGDRYPMNQQVVNFETTLGQLRTIMSPFDLTRLLSNSIVVMAFGSSDYINNYLMPNIYSTSQSYTPEAFANLLLNRYARQLHALYSLGLRKFFVAGVGPLGCTPNQLATGQAPPGRCVDSVNQMVGPFNEGLKRLVGQFNSGSHPGAMFVYGNTYGVFGDILNNPARYGFTMRDRSCCGIGRSQGQITCLASAAPCFNHDQYVFWDAFHPTQATNAVLAQRAYSGSANDCFPINVQQLAQMSSVPLAPLHPRTTTLALKIAPVLEVEASSGFLIPETMAFGLMKSLSRESLSVALRLKSPEVIGPKPTFLLYSTARRVKKRETDEITSPPPHYGLPTSRPISEILKELNKKVPDSLIKSRTEPNGFAFRHLPWHIVNRIMNLHAPEWSGEVRNITYSADGKYVSVTYRVTIYGTDAELFRESTGTSPVNDVAYGDPVQKAEAMAFRRACARFGLGLHLYHEDPIKIWW</sequence>
<evidence type="ECO:0000256" key="6">
    <source>
        <dbReference type="ARBA" id="ARBA00022963"/>
    </source>
</evidence>
<keyword evidence="6" id="KW-0442">Lipid degradation</keyword>
<feature type="chain" id="PRO_5024301632" description="GDSL esterase/lipase" evidence="8">
    <location>
        <begin position="24"/>
        <end position="589"/>
    </location>
</feature>
<dbReference type="InterPro" id="IPR051238">
    <property type="entry name" value="GDSL_esterase/lipase"/>
</dbReference>
<evidence type="ECO:0008006" key="11">
    <source>
        <dbReference type="Google" id="ProtNLM"/>
    </source>
</evidence>
<feature type="signal peptide" evidence="8">
    <location>
        <begin position="1"/>
        <end position="23"/>
    </location>
</feature>
<protein>
    <recommendedName>
        <fullName evidence="11">GDSL esterase/lipase</fullName>
    </recommendedName>
</protein>
<evidence type="ECO:0000313" key="9">
    <source>
        <dbReference type="EMBL" id="KAD4888570.1"/>
    </source>
</evidence>
<dbReference type="GO" id="GO:0016042">
    <property type="term" value="P:lipid catabolic process"/>
    <property type="evidence" value="ECO:0007669"/>
    <property type="project" value="UniProtKB-KW"/>
</dbReference>
<evidence type="ECO:0000256" key="3">
    <source>
        <dbReference type="ARBA" id="ARBA00022525"/>
    </source>
</evidence>